<evidence type="ECO:0000256" key="1">
    <source>
        <dbReference type="ARBA" id="ARBA00004245"/>
    </source>
</evidence>
<evidence type="ECO:0000256" key="4">
    <source>
        <dbReference type="ARBA" id="ARBA00038483"/>
    </source>
</evidence>
<dbReference type="PRINTS" id="PR00190">
    <property type="entry name" value="ACTIN"/>
</dbReference>
<dbReference type="GO" id="GO:0005856">
    <property type="term" value="C:cytoskeleton"/>
    <property type="evidence" value="ECO:0007669"/>
    <property type="project" value="UniProtKB-SubCell"/>
</dbReference>
<dbReference type="WBParaSite" id="Hba_19573">
    <property type="protein sequence ID" value="Hba_19573"/>
    <property type="gene ID" value="Hba_19573"/>
</dbReference>
<evidence type="ECO:0000313" key="5">
    <source>
        <dbReference type="Proteomes" id="UP000095283"/>
    </source>
</evidence>
<evidence type="ECO:0000256" key="3">
    <source>
        <dbReference type="ARBA" id="ARBA00023212"/>
    </source>
</evidence>
<keyword evidence="2" id="KW-0963">Cytoplasm</keyword>
<evidence type="ECO:0000256" key="2">
    <source>
        <dbReference type="ARBA" id="ARBA00022490"/>
    </source>
</evidence>
<keyword evidence="5" id="KW-1185">Reference proteome</keyword>
<dbReference type="SUPFAM" id="SSF53067">
    <property type="entry name" value="Actin-like ATPase domain"/>
    <property type="match status" value="2"/>
</dbReference>
<proteinExistence type="inferred from homology"/>
<comment type="similarity">
    <text evidence="4">Belongs to the actin family. ARP1 subfamily.</text>
</comment>
<accession>A0A1I7XPW3</accession>
<protein>
    <submittedName>
        <fullName evidence="6">Actin</fullName>
    </submittedName>
</protein>
<dbReference type="InterPro" id="IPR043129">
    <property type="entry name" value="ATPase_NBD"/>
</dbReference>
<name>A0A1I7XPW3_HETBA</name>
<evidence type="ECO:0000313" key="6">
    <source>
        <dbReference type="WBParaSite" id="Hba_19573"/>
    </source>
</evidence>
<dbReference type="InterPro" id="IPR004000">
    <property type="entry name" value="Actin"/>
</dbReference>
<keyword evidence="3" id="KW-0206">Cytoskeleton</keyword>
<comment type="subcellular location">
    <subcellularLocation>
        <location evidence="1">Cytoplasm</location>
        <location evidence="1">Cytoskeleton</location>
    </subcellularLocation>
</comment>
<dbReference type="Pfam" id="PF00022">
    <property type="entry name" value="Actin"/>
    <property type="match status" value="1"/>
</dbReference>
<reference evidence="6" key="1">
    <citation type="submission" date="2016-11" db="UniProtKB">
        <authorList>
            <consortium name="WormBaseParasite"/>
        </authorList>
    </citation>
    <scope>IDENTIFICATION</scope>
</reference>
<dbReference type="Proteomes" id="UP000095283">
    <property type="component" value="Unplaced"/>
</dbReference>
<dbReference type="AlphaFoldDB" id="A0A1I7XPW3"/>
<dbReference type="FunFam" id="3.30.420.40:FF:000188">
    <property type="entry name" value="Actin like 6B"/>
    <property type="match status" value="1"/>
</dbReference>
<dbReference type="SMART" id="SM00268">
    <property type="entry name" value="ACTIN"/>
    <property type="match status" value="1"/>
</dbReference>
<sequence>MDYDIIANQPVVIDNGSGVIKAGFAGGQSPKVRFANFVGRPKHTRVMAGALEGDIFIGPKAEEYRGLLSLKYPMEHGIVTDWNDMEKVWQYIYSQEQLHIFPEEHPVLLTEAPLNPLKHREKAAEIFFESFNAPALHIQMQAVLSLYSTGRTTGVVLDSGDGVTHVVPIFEGFAMQHGYLIQVFHFIELHLHSSCFGAYLYNKIESSVWMWLVVMLPDGSVFSLGRKALIYIELASSRLFVKLRKKLAISQLMPLKKRLMKVKRITAPQVRVSDALLLKLLYLNPKTLSLDFAKINTHRSECFQLGLEALFLLVSTHSGKCGYSDSFPTVNNEDWAVSVNNESAIDELVVHPSISFRGRSRRSIIHSRAISGLSPEFLDDKAADAIFTSQSRMGSPAPPTPEQYEQIFSITNKAKTLIEKSRIVGKHLGELQQGSNALVARRQRIFPPNTVVIPFDSNINPEFPADAPRARGLINVPKGWNYNRQVDMEFQAGYKWRSECCDED</sequence>
<dbReference type="PANTHER" id="PTHR11937">
    <property type="entry name" value="ACTIN"/>
    <property type="match status" value="1"/>
</dbReference>
<dbReference type="Gene3D" id="3.30.420.40">
    <property type="match status" value="2"/>
</dbReference>
<organism evidence="5 6">
    <name type="scientific">Heterorhabditis bacteriophora</name>
    <name type="common">Entomopathogenic nematode worm</name>
    <dbReference type="NCBI Taxonomy" id="37862"/>
    <lineage>
        <taxon>Eukaryota</taxon>
        <taxon>Metazoa</taxon>
        <taxon>Ecdysozoa</taxon>
        <taxon>Nematoda</taxon>
        <taxon>Chromadorea</taxon>
        <taxon>Rhabditida</taxon>
        <taxon>Rhabditina</taxon>
        <taxon>Rhabditomorpha</taxon>
        <taxon>Strongyloidea</taxon>
        <taxon>Heterorhabditidae</taxon>
        <taxon>Heterorhabditis</taxon>
    </lineage>
</organism>